<dbReference type="Pfam" id="PF24348">
    <property type="entry name" value="DUF7508"/>
    <property type="match status" value="1"/>
</dbReference>
<dbReference type="InterPro" id="IPR055930">
    <property type="entry name" value="DUF7508"/>
</dbReference>
<reference evidence="3" key="1">
    <citation type="submission" date="2016-10" db="EMBL/GenBank/DDBJ databases">
        <authorList>
            <person name="Varghese N."/>
            <person name="Submissions S."/>
        </authorList>
    </citation>
    <scope>NUCLEOTIDE SEQUENCE [LARGE SCALE GENOMIC DNA]</scope>
    <source>
        <strain evidence="3">CGMCC 1.10121</strain>
    </source>
</reference>
<evidence type="ECO:0000313" key="3">
    <source>
        <dbReference type="Proteomes" id="UP000199126"/>
    </source>
</evidence>
<keyword evidence="3" id="KW-1185">Reference proteome</keyword>
<dbReference type="AlphaFoldDB" id="A0A1H8SP52"/>
<feature type="domain" description="DUF7508" evidence="1">
    <location>
        <begin position="1"/>
        <end position="77"/>
    </location>
</feature>
<proteinExistence type="predicted"/>
<name>A0A1H8SP52_9EURY</name>
<dbReference type="RefSeq" id="WP_089824367.1">
    <property type="nucleotide sequence ID" value="NZ_FODV01000005.1"/>
</dbReference>
<dbReference type="OrthoDB" id="103534at2157"/>
<gene>
    <name evidence="2" type="ORF">SAMN04487948_105232</name>
</gene>
<organism evidence="2 3">
    <name type="scientific">Halogranum amylolyticum</name>
    <dbReference type="NCBI Taxonomy" id="660520"/>
    <lineage>
        <taxon>Archaea</taxon>
        <taxon>Methanobacteriati</taxon>
        <taxon>Methanobacteriota</taxon>
        <taxon>Stenosarchaea group</taxon>
        <taxon>Halobacteria</taxon>
        <taxon>Halobacteriales</taxon>
        <taxon>Haloferacaceae</taxon>
    </lineage>
</organism>
<evidence type="ECO:0000259" key="1">
    <source>
        <dbReference type="Pfam" id="PF24348"/>
    </source>
</evidence>
<sequence length="77" mass="8551">MALRKRWRALDRSTVGSAPDRFGYYELGDSDGAVVDSGVGVLRDALKDALGYSSAEKVRWAEATSREHAERLADEHR</sequence>
<protein>
    <recommendedName>
        <fullName evidence="1">DUF7508 domain-containing protein</fullName>
    </recommendedName>
</protein>
<dbReference type="Proteomes" id="UP000199126">
    <property type="component" value="Unassembled WGS sequence"/>
</dbReference>
<evidence type="ECO:0000313" key="2">
    <source>
        <dbReference type="EMBL" id="SEO80347.1"/>
    </source>
</evidence>
<dbReference type="EMBL" id="FODV01000005">
    <property type="protein sequence ID" value="SEO80347.1"/>
    <property type="molecule type" value="Genomic_DNA"/>
</dbReference>
<accession>A0A1H8SP52</accession>